<evidence type="ECO:0000313" key="1">
    <source>
        <dbReference type="EMBL" id="MFC4634798.1"/>
    </source>
</evidence>
<gene>
    <name evidence="1" type="ORF">ACFO3O_12825</name>
</gene>
<evidence type="ECO:0000313" key="2">
    <source>
        <dbReference type="Proteomes" id="UP001596043"/>
    </source>
</evidence>
<protein>
    <submittedName>
        <fullName evidence="1">Uncharacterized protein</fullName>
    </submittedName>
</protein>
<accession>A0ABV9HY76</accession>
<sequence length="52" mass="5944">MVLYIFSLLVAAFANLPVGRQERVYANINESSSKNTPLNPLLVEGRFWYEVL</sequence>
<proteinExistence type="predicted"/>
<keyword evidence="2" id="KW-1185">Reference proteome</keyword>
<dbReference type="EMBL" id="JBHSFV010000007">
    <property type="protein sequence ID" value="MFC4634798.1"/>
    <property type="molecule type" value="Genomic_DNA"/>
</dbReference>
<organism evidence="1 2">
    <name type="scientific">Dokdonia ponticola</name>
    <dbReference type="NCBI Taxonomy" id="2041041"/>
    <lineage>
        <taxon>Bacteria</taxon>
        <taxon>Pseudomonadati</taxon>
        <taxon>Bacteroidota</taxon>
        <taxon>Flavobacteriia</taxon>
        <taxon>Flavobacteriales</taxon>
        <taxon>Flavobacteriaceae</taxon>
        <taxon>Dokdonia</taxon>
    </lineage>
</organism>
<name>A0ABV9HY76_9FLAO</name>
<reference evidence="2" key="1">
    <citation type="journal article" date="2019" name="Int. J. Syst. Evol. Microbiol.">
        <title>The Global Catalogue of Microorganisms (GCM) 10K type strain sequencing project: providing services to taxonomists for standard genome sequencing and annotation.</title>
        <authorList>
            <consortium name="The Broad Institute Genomics Platform"/>
            <consortium name="The Broad Institute Genome Sequencing Center for Infectious Disease"/>
            <person name="Wu L."/>
            <person name="Ma J."/>
        </authorList>
    </citation>
    <scope>NUCLEOTIDE SEQUENCE [LARGE SCALE GENOMIC DNA]</scope>
    <source>
        <strain evidence="2">YJ-61-S</strain>
    </source>
</reference>
<dbReference type="Proteomes" id="UP001596043">
    <property type="component" value="Unassembled WGS sequence"/>
</dbReference>
<comment type="caution">
    <text evidence="1">The sequence shown here is derived from an EMBL/GenBank/DDBJ whole genome shotgun (WGS) entry which is preliminary data.</text>
</comment>
<dbReference type="RefSeq" id="WP_379979404.1">
    <property type="nucleotide sequence ID" value="NZ_JBHSFV010000007.1"/>
</dbReference>